<dbReference type="GeneID" id="63842641"/>
<feature type="compositionally biased region" description="Low complexity" evidence="1">
    <location>
        <begin position="1"/>
        <end position="11"/>
    </location>
</feature>
<comment type="caution">
    <text evidence="2">The sequence shown here is derived from an EMBL/GenBank/DDBJ whole genome shotgun (WGS) entry which is preliminary data.</text>
</comment>
<name>A0A9P5CRX4_CRYP1</name>
<proteinExistence type="predicted"/>
<dbReference type="AlphaFoldDB" id="A0A9P5CRX4"/>
<organism evidence="2 3">
    <name type="scientific">Cryphonectria parasitica (strain ATCC 38755 / EP155)</name>
    <dbReference type="NCBI Taxonomy" id="660469"/>
    <lineage>
        <taxon>Eukaryota</taxon>
        <taxon>Fungi</taxon>
        <taxon>Dikarya</taxon>
        <taxon>Ascomycota</taxon>
        <taxon>Pezizomycotina</taxon>
        <taxon>Sordariomycetes</taxon>
        <taxon>Sordariomycetidae</taxon>
        <taxon>Diaporthales</taxon>
        <taxon>Cryphonectriaceae</taxon>
        <taxon>Cryphonectria-Endothia species complex</taxon>
        <taxon>Cryphonectria</taxon>
    </lineage>
</organism>
<feature type="compositionally biased region" description="Acidic residues" evidence="1">
    <location>
        <begin position="148"/>
        <end position="159"/>
    </location>
</feature>
<feature type="region of interest" description="Disordered" evidence="1">
    <location>
        <begin position="295"/>
        <end position="324"/>
    </location>
</feature>
<accession>A0A9P5CRX4</accession>
<dbReference type="EMBL" id="MU032345">
    <property type="protein sequence ID" value="KAF3769024.1"/>
    <property type="molecule type" value="Genomic_DNA"/>
</dbReference>
<feature type="region of interest" description="Disordered" evidence="1">
    <location>
        <begin position="1"/>
        <end position="36"/>
    </location>
</feature>
<sequence length="376" mass="42128">MSDAEQQQQQQQHKDPQPPKQPPGLRTIDFSTSQPLRQMTTTLRRVWLLDPSLSREELADPATVQERFRSLCEAVSGEITSDNDDDDEARWDHARWLGRTKLPLLGAPVVQVWVDPPPPHSAESPFREGVYDSYRHVFADLWRVLQAEEQEQEEEEEEAGGGRKGKMLDRFDAADGSAVSLGVLRTPFAKGEELLAYPTDTFLCPEKKKKKRYEHPNHLTSHLHKPTLHHSPPVFPPPPSTRSTHSLPRPIKTKASSAVFLLSKNSTHRLTLPPPSSISKINTYSPSYVHMSSSFTSPLSLPPPSSSRRTPLTTSSRNSAEDVAHTTTLFEPSLSQTCVGVMGIPARTLRRSPMNARRLARLWAGRWRDAGAMMCS</sequence>
<evidence type="ECO:0000313" key="2">
    <source>
        <dbReference type="EMBL" id="KAF3769024.1"/>
    </source>
</evidence>
<dbReference type="OrthoDB" id="4587016at2759"/>
<dbReference type="Proteomes" id="UP000803844">
    <property type="component" value="Unassembled WGS sequence"/>
</dbReference>
<keyword evidence="3" id="KW-1185">Reference proteome</keyword>
<evidence type="ECO:0000256" key="1">
    <source>
        <dbReference type="SAM" id="MobiDB-lite"/>
    </source>
</evidence>
<reference evidence="2" key="1">
    <citation type="journal article" date="2020" name="Phytopathology">
        <title>Genome sequence of the chestnut blight fungus Cryphonectria parasitica EP155: A fundamental resource for an archetypical invasive plant pathogen.</title>
        <authorList>
            <person name="Crouch J.A."/>
            <person name="Dawe A."/>
            <person name="Aerts A."/>
            <person name="Barry K."/>
            <person name="Churchill A.C.L."/>
            <person name="Grimwood J."/>
            <person name="Hillman B."/>
            <person name="Milgroom M.G."/>
            <person name="Pangilinan J."/>
            <person name="Smith M."/>
            <person name="Salamov A."/>
            <person name="Schmutz J."/>
            <person name="Yadav J."/>
            <person name="Grigoriev I.V."/>
            <person name="Nuss D."/>
        </authorList>
    </citation>
    <scope>NUCLEOTIDE SEQUENCE</scope>
    <source>
        <strain evidence="2">EP155</strain>
    </source>
</reference>
<feature type="region of interest" description="Disordered" evidence="1">
    <location>
        <begin position="219"/>
        <end position="249"/>
    </location>
</feature>
<gene>
    <name evidence="2" type="ORF">M406DRAFT_71980</name>
</gene>
<dbReference type="RefSeq" id="XP_040779985.1">
    <property type="nucleotide sequence ID" value="XM_040925512.1"/>
</dbReference>
<feature type="region of interest" description="Disordered" evidence="1">
    <location>
        <begin position="148"/>
        <end position="168"/>
    </location>
</feature>
<protein>
    <submittedName>
        <fullName evidence="2">Uncharacterized protein</fullName>
    </submittedName>
</protein>
<evidence type="ECO:0000313" key="3">
    <source>
        <dbReference type="Proteomes" id="UP000803844"/>
    </source>
</evidence>
<feature type="compositionally biased region" description="Low complexity" evidence="1">
    <location>
        <begin position="306"/>
        <end position="317"/>
    </location>
</feature>